<dbReference type="Pfam" id="PF00753">
    <property type="entry name" value="Lactamase_B"/>
    <property type="match status" value="1"/>
</dbReference>
<dbReference type="EMBL" id="FODE01000016">
    <property type="protein sequence ID" value="SEN77462.1"/>
    <property type="molecule type" value="Genomic_DNA"/>
</dbReference>
<evidence type="ECO:0000313" key="5">
    <source>
        <dbReference type="Proteomes" id="UP000199054"/>
    </source>
</evidence>
<dbReference type="STRING" id="34002.SAMN04489859_101643"/>
<dbReference type="PANTHER" id="PTHR42951">
    <property type="entry name" value="METALLO-BETA-LACTAMASE DOMAIN-CONTAINING"/>
    <property type="match status" value="1"/>
</dbReference>
<feature type="chain" id="PRO_5011565367" evidence="2">
    <location>
        <begin position="24"/>
        <end position="315"/>
    </location>
</feature>
<dbReference type="OrthoDB" id="7253658at2"/>
<organism evidence="4 5">
    <name type="scientific">Paracoccus alcaliphilus</name>
    <dbReference type="NCBI Taxonomy" id="34002"/>
    <lineage>
        <taxon>Bacteria</taxon>
        <taxon>Pseudomonadati</taxon>
        <taxon>Pseudomonadota</taxon>
        <taxon>Alphaproteobacteria</taxon>
        <taxon>Rhodobacterales</taxon>
        <taxon>Paracoccaceae</taxon>
        <taxon>Paracoccus</taxon>
    </lineage>
</organism>
<evidence type="ECO:0000256" key="2">
    <source>
        <dbReference type="SAM" id="SignalP"/>
    </source>
</evidence>
<dbReference type="InterPro" id="IPR001279">
    <property type="entry name" value="Metallo-B-lactamas"/>
</dbReference>
<feature type="signal peptide" evidence="2">
    <location>
        <begin position="1"/>
        <end position="23"/>
    </location>
</feature>
<protein>
    <submittedName>
        <fullName evidence="4">Quinoprotein relay system zinc metallohydrolase 1</fullName>
    </submittedName>
</protein>
<dbReference type="InterPro" id="IPR050855">
    <property type="entry name" value="NDM-1-like"/>
</dbReference>
<dbReference type="RefSeq" id="WP_090612794.1">
    <property type="nucleotide sequence ID" value="NZ_CP067124.1"/>
</dbReference>
<sequence>MRLTRRQTLLGAAALALPVPALAAAPEYRLAPRQIADGVWLIEGAQQSFGRGNGGAICNITMLETPQGAVVVDTGGTSRHGAALRAFADQRLGGVAASVNTHHHPDHWFGNQAFADRSIHALPACQRAQATGAQALAEGLYRILGSWMNGTAPVPADTAAGEGGIEFGTRRLTIMAMAGHTQGDLVLIDQQTGTLIAGDLLFLDRAPSFPDARIAEWRASLATLAGLEVSGTVPGHGAFRRDNAALVQTRAYLDAFETRMDAAAGQGLAPAEALAAGPMPDFAGLGANPEEYHRAVIQRWRDAEISALPVIGGSA</sequence>
<dbReference type="CDD" id="cd16282">
    <property type="entry name" value="metallo-hydrolase-like_MBL-fold"/>
    <property type="match status" value="1"/>
</dbReference>
<comment type="similarity">
    <text evidence="1">Belongs to the metallo-beta-lactamase superfamily. Class-B beta-lactamase family.</text>
</comment>
<dbReference type="InterPro" id="IPR036866">
    <property type="entry name" value="RibonucZ/Hydroxyglut_hydro"/>
</dbReference>
<dbReference type="PROSITE" id="PS51318">
    <property type="entry name" value="TAT"/>
    <property type="match status" value="1"/>
</dbReference>
<evidence type="ECO:0000256" key="1">
    <source>
        <dbReference type="ARBA" id="ARBA00005250"/>
    </source>
</evidence>
<dbReference type="GO" id="GO:0016787">
    <property type="term" value="F:hydrolase activity"/>
    <property type="evidence" value="ECO:0007669"/>
    <property type="project" value="UniProtKB-KW"/>
</dbReference>
<reference evidence="4 5" key="1">
    <citation type="submission" date="2016-10" db="EMBL/GenBank/DDBJ databases">
        <authorList>
            <person name="de Groot N.N."/>
        </authorList>
    </citation>
    <scope>NUCLEOTIDE SEQUENCE [LARGE SCALE GENOMIC DNA]</scope>
    <source>
        <strain evidence="4 5">DSM 8512</strain>
    </source>
</reference>
<dbReference type="SUPFAM" id="SSF56281">
    <property type="entry name" value="Metallo-hydrolase/oxidoreductase"/>
    <property type="match status" value="1"/>
</dbReference>
<evidence type="ECO:0000313" key="4">
    <source>
        <dbReference type="EMBL" id="SEN77462.1"/>
    </source>
</evidence>
<dbReference type="InterPro" id="IPR030811">
    <property type="entry name" value="SoxH-rel_PQQ_1"/>
</dbReference>
<dbReference type="NCBIfam" id="TIGR04558">
    <property type="entry name" value="SoxH_rel_PQQ_1"/>
    <property type="match status" value="1"/>
</dbReference>
<feature type="domain" description="Metallo-beta-lactamase" evidence="3">
    <location>
        <begin position="57"/>
        <end position="236"/>
    </location>
</feature>
<evidence type="ECO:0000259" key="3">
    <source>
        <dbReference type="SMART" id="SM00849"/>
    </source>
</evidence>
<keyword evidence="2" id="KW-0732">Signal</keyword>
<accession>A0A1H8J9M3</accession>
<proteinExistence type="inferred from homology"/>
<dbReference type="InterPro" id="IPR006311">
    <property type="entry name" value="TAT_signal"/>
</dbReference>
<gene>
    <name evidence="4" type="ORF">SAMN04489859_101643</name>
</gene>
<dbReference type="AlphaFoldDB" id="A0A1H8J9M3"/>
<dbReference type="Proteomes" id="UP000199054">
    <property type="component" value="Unassembled WGS sequence"/>
</dbReference>
<dbReference type="PANTHER" id="PTHR42951:SF4">
    <property type="entry name" value="ACYL-COENZYME A THIOESTERASE MBLAC2"/>
    <property type="match status" value="1"/>
</dbReference>
<keyword evidence="5" id="KW-1185">Reference proteome</keyword>
<name>A0A1H8J9M3_9RHOB</name>
<dbReference type="GO" id="GO:0017001">
    <property type="term" value="P:antibiotic catabolic process"/>
    <property type="evidence" value="ECO:0007669"/>
    <property type="project" value="UniProtKB-ARBA"/>
</dbReference>
<dbReference type="Gene3D" id="3.60.15.10">
    <property type="entry name" value="Ribonuclease Z/Hydroxyacylglutathione hydrolase-like"/>
    <property type="match status" value="1"/>
</dbReference>
<dbReference type="SMART" id="SM00849">
    <property type="entry name" value="Lactamase_B"/>
    <property type="match status" value="1"/>
</dbReference>
<keyword evidence="4" id="KW-0378">Hydrolase</keyword>